<organism evidence="1">
    <name type="scientific">Desulfovibrio desulfuricans (strain ATCC 27774 / DSM 6949 / MB)</name>
    <dbReference type="NCBI Taxonomy" id="525146"/>
    <lineage>
        <taxon>Bacteria</taxon>
        <taxon>Pseudomonadati</taxon>
        <taxon>Thermodesulfobacteriota</taxon>
        <taxon>Desulfovibrionia</taxon>
        <taxon>Desulfovibrionales</taxon>
        <taxon>Desulfovibrionaceae</taxon>
        <taxon>Desulfovibrio</taxon>
    </lineage>
</organism>
<dbReference type="STRING" id="525146.Ddes_1228"/>
<evidence type="ECO:0000313" key="1">
    <source>
        <dbReference type="EMBL" id="ACL49131.1"/>
    </source>
</evidence>
<dbReference type="KEGG" id="dds:Ddes_1228"/>
<proteinExistence type="predicted"/>
<dbReference type="HOGENOM" id="CLU_1007326_0_0_7"/>
<name>B8J054_DESDA</name>
<sequence>MINLTSAFAYQNIAVHPDELMPIAELMLRWAWNTDDKIKSQLYSPLKGEEFQKKLTLYELKDVLFQQNERSLKEYNGSILTLQAIIVPKNCSYDEYIGKFTDIFVCRQDVMNIEEKFGHRDYCALPPGIASKMMGREDVCTTKNIHVMGPAVFRKIFSSKHWQNASDETQTVTPLPKTHVWPWLGPINPPLSHEVIRRTVRDDQEEISDFVKAAKELGQRNPYCLAKMVKHRYPETSYPLLVDVIDPDHSRNPKAARQMGRRWLTEDAECHAEAVC</sequence>
<protein>
    <submittedName>
        <fullName evidence="1">Uncharacterized protein</fullName>
    </submittedName>
</protein>
<dbReference type="EMBL" id="CP001358">
    <property type="protein sequence ID" value="ACL49131.1"/>
    <property type="molecule type" value="Genomic_DNA"/>
</dbReference>
<reference evidence="1" key="1">
    <citation type="submission" date="2009-01" db="EMBL/GenBank/DDBJ databases">
        <title>Complete sequence of Desulfovibrio desulfuricans subsp. desulfuricans str. ATCC 27774.</title>
        <authorList>
            <consortium name="US DOE Joint Genome Institute"/>
            <person name="Lucas S."/>
            <person name="Copeland A."/>
            <person name="Lapidus A."/>
            <person name="Glavina del Rio T."/>
            <person name="Tice H."/>
            <person name="Bruce D."/>
            <person name="Goodwin L."/>
            <person name="Pitluck S."/>
            <person name="Sims D."/>
            <person name="Lu M."/>
            <person name="Kiss H."/>
            <person name="Meineke L."/>
            <person name="Brettin T."/>
            <person name="Detter J.C."/>
            <person name="Han C."/>
            <person name="Larimer F."/>
            <person name="Land M."/>
            <person name="Hauser L."/>
            <person name="Kyrpides N."/>
            <person name="Ovchinnikova G."/>
            <person name="Hazen T.C."/>
        </authorList>
    </citation>
    <scope>NUCLEOTIDE SEQUENCE [LARGE SCALE GENOMIC DNA]</scope>
    <source>
        <strain evidence="1">ATCC 27774</strain>
    </source>
</reference>
<gene>
    <name evidence="1" type="ordered locus">Ddes_1228</name>
</gene>
<dbReference type="AlphaFoldDB" id="B8J054"/>
<accession>B8J054</accession>